<feature type="coiled-coil region" evidence="1">
    <location>
        <begin position="20"/>
        <end position="63"/>
    </location>
</feature>
<reference evidence="2 3" key="1">
    <citation type="submission" date="2024-05" db="EMBL/GenBank/DDBJ databases">
        <authorList>
            <person name="Wallberg A."/>
        </authorList>
    </citation>
    <scope>NUCLEOTIDE SEQUENCE [LARGE SCALE GENOMIC DNA]</scope>
</reference>
<evidence type="ECO:0000313" key="2">
    <source>
        <dbReference type="EMBL" id="CAL4081788.1"/>
    </source>
</evidence>
<keyword evidence="1" id="KW-0175">Coiled coil</keyword>
<dbReference type="PANTHER" id="PTHR19446">
    <property type="entry name" value="REVERSE TRANSCRIPTASES"/>
    <property type="match status" value="1"/>
</dbReference>
<organism evidence="2 3">
    <name type="scientific">Meganyctiphanes norvegica</name>
    <name type="common">Northern krill</name>
    <name type="synonym">Thysanopoda norvegica</name>
    <dbReference type="NCBI Taxonomy" id="48144"/>
    <lineage>
        <taxon>Eukaryota</taxon>
        <taxon>Metazoa</taxon>
        <taxon>Ecdysozoa</taxon>
        <taxon>Arthropoda</taxon>
        <taxon>Crustacea</taxon>
        <taxon>Multicrustacea</taxon>
        <taxon>Malacostraca</taxon>
        <taxon>Eumalacostraca</taxon>
        <taxon>Eucarida</taxon>
        <taxon>Euphausiacea</taxon>
        <taxon>Euphausiidae</taxon>
        <taxon>Meganyctiphanes</taxon>
    </lineage>
</organism>
<accession>A0AAV2QDH5</accession>
<sequence length="304" mass="35867">MHEIYPKETYRRKKQDPRERKMLLNRMKMLKRTKHRTQNKKKREELSEKIKETEYMLINHRKEERWVTEKNVLENMKKNPKVLFDYINKQNNRDTKIGPFKINNEYEYDPKEICKLLVGEYNSQYSKMENKENVSKELFSNIEDGDLTDIDITENDIEDAIGELKQNSAAGPDGIPAILLKNIKKSIALPLKIILRKSLDEGKIPNTFKLAYVTPIHKGGSKLKPEQYRPVSLTSHVMKIFERVIKRNIMEHLKEQNLIHPGQHGFVPGRSTQTQLLQHYNDIFETLTEGNRIDTVFLDFAKLF</sequence>
<evidence type="ECO:0000313" key="3">
    <source>
        <dbReference type="Proteomes" id="UP001497623"/>
    </source>
</evidence>
<proteinExistence type="predicted"/>
<dbReference type="GO" id="GO:0071897">
    <property type="term" value="P:DNA biosynthetic process"/>
    <property type="evidence" value="ECO:0007669"/>
    <property type="project" value="UniProtKB-ARBA"/>
</dbReference>
<keyword evidence="3" id="KW-1185">Reference proteome</keyword>
<dbReference type="EMBL" id="CAXKWB010006165">
    <property type="protein sequence ID" value="CAL4081788.1"/>
    <property type="molecule type" value="Genomic_DNA"/>
</dbReference>
<name>A0AAV2QDH5_MEGNR</name>
<evidence type="ECO:0000256" key="1">
    <source>
        <dbReference type="SAM" id="Coils"/>
    </source>
</evidence>
<dbReference type="AlphaFoldDB" id="A0AAV2QDH5"/>
<dbReference type="Proteomes" id="UP001497623">
    <property type="component" value="Unassembled WGS sequence"/>
</dbReference>
<comment type="caution">
    <text evidence="2">The sequence shown here is derived from an EMBL/GenBank/DDBJ whole genome shotgun (WGS) entry which is preliminary data.</text>
</comment>
<evidence type="ECO:0008006" key="4">
    <source>
        <dbReference type="Google" id="ProtNLM"/>
    </source>
</evidence>
<dbReference type="SUPFAM" id="SSF56672">
    <property type="entry name" value="DNA/RNA polymerases"/>
    <property type="match status" value="1"/>
</dbReference>
<dbReference type="InterPro" id="IPR043502">
    <property type="entry name" value="DNA/RNA_pol_sf"/>
</dbReference>
<protein>
    <recommendedName>
        <fullName evidence="4">Reverse transcriptase domain-containing protein</fullName>
    </recommendedName>
</protein>
<feature type="non-terminal residue" evidence="2">
    <location>
        <position position="304"/>
    </location>
</feature>
<gene>
    <name evidence="2" type="ORF">MNOR_LOCUS11631</name>
</gene>